<evidence type="ECO:0000256" key="6">
    <source>
        <dbReference type="ARBA" id="ARBA00023295"/>
    </source>
</evidence>
<dbReference type="InParanoid" id="A0A067QSZ4"/>
<dbReference type="GO" id="GO:0005993">
    <property type="term" value="P:trehalose catabolic process"/>
    <property type="evidence" value="ECO:0007669"/>
    <property type="project" value="TreeGrafter"/>
</dbReference>
<dbReference type="eggNOG" id="KOG0602">
    <property type="taxonomic scope" value="Eukaryota"/>
</dbReference>
<dbReference type="STRING" id="136037.A0A067QSZ4"/>
<keyword evidence="6 7" id="KW-0326">Glycosidase</keyword>
<evidence type="ECO:0000256" key="5">
    <source>
        <dbReference type="ARBA" id="ARBA00022801"/>
    </source>
</evidence>
<evidence type="ECO:0000256" key="1">
    <source>
        <dbReference type="ARBA" id="ARBA00001576"/>
    </source>
</evidence>
<dbReference type="InterPro" id="IPR001661">
    <property type="entry name" value="Glyco_hydro_37"/>
</dbReference>
<keyword evidence="8" id="KW-0732">Signal</keyword>
<dbReference type="SUPFAM" id="SSF48208">
    <property type="entry name" value="Six-hairpin glycosidases"/>
    <property type="match status" value="1"/>
</dbReference>
<dbReference type="PANTHER" id="PTHR23403">
    <property type="entry name" value="TREHALASE"/>
    <property type="match status" value="1"/>
</dbReference>
<evidence type="ECO:0000256" key="4">
    <source>
        <dbReference type="ARBA" id="ARBA00019905"/>
    </source>
</evidence>
<comment type="catalytic activity">
    <reaction evidence="1 7">
        <text>alpha,alpha-trehalose + H2O = alpha-D-glucose + beta-D-glucose</text>
        <dbReference type="Rhea" id="RHEA:32675"/>
        <dbReference type="ChEBI" id="CHEBI:15377"/>
        <dbReference type="ChEBI" id="CHEBI:15903"/>
        <dbReference type="ChEBI" id="CHEBI:16551"/>
        <dbReference type="ChEBI" id="CHEBI:17925"/>
        <dbReference type="EC" id="3.2.1.28"/>
    </reaction>
</comment>
<dbReference type="PRINTS" id="PR00744">
    <property type="entry name" value="GLHYDRLASE37"/>
</dbReference>
<evidence type="ECO:0000256" key="2">
    <source>
        <dbReference type="ARBA" id="ARBA00005615"/>
    </source>
</evidence>
<dbReference type="AlphaFoldDB" id="A0A067QSZ4"/>
<dbReference type="EC" id="3.2.1.28" evidence="3 7"/>
<dbReference type="InterPro" id="IPR012341">
    <property type="entry name" value="6hp_glycosidase-like_sf"/>
</dbReference>
<organism evidence="9 10">
    <name type="scientific">Zootermopsis nevadensis</name>
    <name type="common">Dampwood termite</name>
    <dbReference type="NCBI Taxonomy" id="136037"/>
    <lineage>
        <taxon>Eukaryota</taxon>
        <taxon>Metazoa</taxon>
        <taxon>Ecdysozoa</taxon>
        <taxon>Arthropoda</taxon>
        <taxon>Hexapoda</taxon>
        <taxon>Insecta</taxon>
        <taxon>Pterygota</taxon>
        <taxon>Neoptera</taxon>
        <taxon>Polyneoptera</taxon>
        <taxon>Dictyoptera</taxon>
        <taxon>Blattodea</taxon>
        <taxon>Blattoidea</taxon>
        <taxon>Termitoidae</taxon>
        <taxon>Termopsidae</taxon>
        <taxon>Zootermopsis</taxon>
    </lineage>
</organism>
<dbReference type="InterPro" id="IPR008928">
    <property type="entry name" value="6-hairpin_glycosidase_sf"/>
</dbReference>
<dbReference type="OMA" id="HYDDAYP"/>
<protein>
    <recommendedName>
        <fullName evidence="4 7">Trehalase</fullName>
        <ecNumber evidence="3 7">3.2.1.28</ecNumber>
    </recommendedName>
    <alternativeName>
        <fullName evidence="7">Alpha-trehalose glucohydrolase</fullName>
    </alternativeName>
</protein>
<dbReference type="GO" id="GO:0004555">
    <property type="term" value="F:alpha,alpha-trehalase activity"/>
    <property type="evidence" value="ECO:0007669"/>
    <property type="project" value="UniProtKB-EC"/>
</dbReference>
<name>A0A067QSZ4_ZOONE</name>
<evidence type="ECO:0000313" key="10">
    <source>
        <dbReference type="Proteomes" id="UP000027135"/>
    </source>
</evidence>
<proteinExistence type="inferred from homology"/>
<accession>A0A067QSZ4</accession>
<dbReference type="EMBL" id="KK852980">
    <property type="protein sequence ID" value="KDR13013.1"/>
    <property type="molecule type" value="Genomic_DNA"/>
</dbReference>
<gene>
    <name evidence="9" type="ORF">L798_13221</name>
</gene>
<sequence length="591" mass="68667">MSAVCLVCGLLLALVCVSCLPPPCDSDIYCYGDLLHVVQMSNIFPDSKTFVDMKMKYSKNETWQSFRELMSRTDNNPNRTDIWKFVNETFDPPGSEFEDWDPVDWTNHPKFLDKIKDPDLQEWARHLHHFWKKLGRKMKDEVRDNEELYSIIYVQHPVIVPGGRFRELYYWDSYWIVRGLLLSEMYGTVRGMLENFLGMVKKYGFIPNGGRIYYLRRSQPPLLIPMVKSYLDATKDIGFLSKNIGSMEEEFQYWMKNHSVTVAKDGKSYSLARYSAPSSGPRPESYREDYENTRVLITEAERQDRYTQLKTAAESGWDFSTRWYITNSTDRGDLSNTMTQHIVPVELNAILYWNALLLSEFFDALDMPNKTVEYRHLADSWLEAVDNVLWHDEMGIWLDYDLINGIKRNYFYPTNLAPLWTGCFKRKKLQVGKIMKYLERSQIMMFLGGIPTSLEHSGEQWDYPNAWPPLQYIVIMALEATEDIWAQNLAVEVARRWVRSNFKAFNESHVMYEKYDATFPGGHGSGGEYENQIGFGWTNGVILELLGKYNELTVADSFFSSDSRLHHKSGSSSLLVHVMTLIVISAAVFLL</sequence>
<dbReference type="InterPro" id="IPR018232">
    <property type="entry name" value="Glyco_hydro_37_CS"/>
</dbReference>
<dbReference type="PANTHER" id="PTHR23403:SF1">
    <property type="entry name" value="TREHALASE"/>
    <property type="match status" value="1"/>
</dbReference>
<feature type="signal peptide" evidence="8">
    <location>
        <begin position="1"/>
        <end position="19"/>
    </location>
</feature>
<dbReference type="PROSITE" id="PS00927">
    <property type="entry name" value="TREHALASE_1"/>
    <property type="match status" value="1"/>
</dbReference>
<keyword evidence="10" id="KW-1185">Reference proteome</keyword>
<dbReference type="Proteomes" id="UP000027135">
    <property type="component" value="Unassembled WGS sequence"/>
</dbReference>
<keyword evidence="5 7" id="KW-0378">Hydrolase</keyword>
<dbReference type="PROSITE" id="PS00928">
    <property type="entry name" value="TREHALASE_2"/>
    <property type="match status" value="1"/>
</dbReference>
<dbReference type="FunCoup" id="A0A067QSZ4">
    <property type="interactions" value="181"/>
</dbReference>
<evidence type="ECO:0000256" key="8">
    <source>
        <dbReference type="SAM" id="SignalP"/>
    </source>
</evidence>
<evidence type="ECO:0000313" key="9">
    <source>
        <dbReference type="EMBL" id="KDR13013.1"/>
    </source>
</evidence>
<dbReference type="Pfam" id="PF01204">
    <property type="entry name" value="Trehalase"/>
    <property type="match status" value="1"/>
</dbReference>
<dbReference type="Gene3D" id="1.50.10.10">
    <property type="match status" value="1"/>
</dbReference>
<evidence type="ECO:0000256" key="7">
    <source>
        <dbReference type="RuleBase" id="RU361180"/>
    </source>
</evidence>
<reference evidence="9 10" key="1">
    <citation type="journal article" date="2014" name="Nat. Commun.">
        <title>Molecular traces of alternative social organization in a termite genome.</title>
        <authorList>
            <person name="Terrapon N."/>
            <person name="Li C."/>
            <person name="Robertson H.M."/>
            <person name="Ji L."/>
            <person name="Meng X."/>
            <person name="Booth W."/>
            <person name="Chen Z."/>
            <person name="Childers C.P."/>
            <person name="Glastad K.M."/>
            <person name="Gokhale K."/>
            <person name="Gowin J."/>
            <person name="Gronenberg W."/>
            <person name="Hermansen R.A."/>
            <person name="Hu H."/>
            <person name="Hunt B.G."/>
            <person name="Huylmans A.K."/>
            <person name="Khalil S.M."/>
            <person name="Mitchell R.D."/>
            <person name="Munoz-Torres M.C."/>
            <person name="Mustard J.A."/>
            <person name="Pan H."/>
            <person name="Reese J.T."/>
            <person name="Scharf M.E."/>
            <person name="Sun F."/>
            <person name="Vogel H."/>
            <person name="Xiao J."/>
            <person name="Yang W."/>
            <person name="Yang Z."/>
            <person name="Yang Z."/>
            <person name="Zhou J."/>
            <person name="Zhu J."/>
            <person name="Brent C.S."/>
            <person name="Elsik C.G."/>
            <person name="Goodisman M.A."/>
            <person name="Liberles D.A."/>
            <person name="Roe R.M."/>
            <person name="Vargo E.L."/>
            <person name="Vilcinskas A."/>
            <person name="Wang J."/>
            <person name="Bornberg-Bauer E."/>
            <person name="Korb J."/>
            <person name="Zhang G."/>
            <person name="Liebig J."/>
        </authorList>
    </citation>
    <scope>NUCLEOTIDE SEQUENCE [LARGE SCALE GENOMIC DNA]</scope>
    <source>
        <tissue evidence="9">Whole organism</tissue>
    </source>
</reference>
<evidence type="ECO:0000256" key="3">
    <source>
        <dbReference type="ARBA" id="ARBA00012757"/>
    </source>
</evidence>
<feature type="chain" id="PRO_5001644312" description="Trehalase" evidence="8">
    <location>
        <begin position="20"/>
        <end position="591"/>
    </location>
</feature>
<comment type="similarity">
    <text evidence="2 7">Belongs to the glycosyl hydrolase 37 family.</text>
</comment>